<gene>
    <name evidence="5" type="ORF">LaLC_44840</name>
    <name evidence="4" type="ORF">LamDB_57250</name>
    <name evidence="6" type="ORF">QuyetLC_08590</name>
    <name evidence="3" type="ORF">TuanDB_10620</name>
</gene>
<feature type="transmembrane region" description="Helical" evidence="1">
    <location>
        <begin position="100"/>
        <end position="119"/>
    </location>
</feature>
<accession>A0A640N797</accession>
<evidence type="ECO:0000313" key="3">
    <source>
        <dbReference type="EMBL" id="GET95303.1"/>
    </source>
</evidence>
<feature type="transmembrane region" description="Helical" evidence="1">
    <location>
        <begin position="17"/>
        <end position="37"/>
    </location>
</feature>
<proteinExistence type="predicted"/>
<dbReference type="EMBL" id="BLET01000027">
    <property type="protein sequence ID" value="GET95303.1"/>
    <property type="molecule type" value="Genomic_DNA"/>
</dbReference>
<feature type="domain" description="MASE12" evidence="2">
    <location>
        <begin position="10"/>
        <end position="166"/>
    </location>
</feature>
<keyword evidence="1" id="KW-0472">Membrane</keyword>
<dbReference type="EMBL" id="BLEY01000007">
    <property type="protein sequence ID" value="GEU25421.1"/>
    <property type="molecule type" value="Genomic_DNA"/>
</dbReference>
<reference evidence="4" key="2">
    <citation type="submission" date="2019-12" db="EMBL/GenBank/DDBJ databases">
        <authorList>
            <person name="Hoang T.H.H."/>
            <person name="Okutani A."/>
        </authorList>
    </citation>
    <scope>NUCLEOTIDE SEQUENCE</scope>
    <source>
        <strain evidence="5">LaLC</strain>
        <strain evidence="4">LamDB</strain>
        <strain evidence="6">QuyetLC</strain>
    </source>
</reference>
<organism evidence="4">
    <name type="scientific">Bacillus anthracis</name>
    <name type="common">anthrax bacterium</name>
    <dbReference type="NCBI Taxonomy" id="1392"/>
    <lineage>
        <taxon>Bacteria</taxon>
        <taxon>Bacillati</taxon>
        <taxon>Bacillota</taxon>
        <taxon>Bacilli</taxon>
        <taxon>Bacillales</taxon>
        <taxon>Bacillaceae</taxon>
        <taxon>Bacillus</taxon>
        <taxon>Bacillus cereus group</taxon>
    </lineage>
</organism>
<dbReference type="EMBL" id="BLEX01000014">
    <property type="protein sequence ID" value="GEU21709.1"/>
    <property type="molecule type" value="Genomic_DNA"/>
</dbReference>
<feature type="transmembrane region" description="Helical" evidence="1">
    <location>
        <begin position="124"/>
        <end position="142"/>
    </location>
</feature>
<name>A0A640N797_BACAN</name>
<evidence type="ECO:0000313" key="4">
    <source>
        <dbReference type="EMBL" id="GEU21709.1"/>
    </source>
</evidence>
<dbReference type="Pfam" id="PF20971">
    <property type="entry name" value="MASE12"/>
    <property type="match status" value="1"/>
</dbReference>
<sequence>MKDSFLSYKEEERNAKILLWVLYVIVVSYQIFYAIVLENKSLTDKGYSVLWQVICGTAILGVNIYLIKKEKANFVKYACVFAYLGIEIANIFSYMLYNEAAFDGVNIIEIILIFFVPIFLNKKYFVFILSTIVVKYVIYLFVLKEVKGFMYLIMYTLVLIAAYIILN</sequence>
<dbReference type="AlphaFoldDB" id="A0A640N797"/>
<evidence type="ECO:0000256" key="1">
    <source>
        <dbReference type="SAM" id="Phobius"/>
    </source>
</evidence>
<evidence type="ECO:0000313" key="5">
    <source>
        <dbReference type="EMBL" id="GEU23719.1"/>
    </source>
</evidence>
<evidence type="ECO:0000259" key="2">
    <source>
        <dbReference type="Pfam" id="PF20971"/>
    </source>
</evidence>
<evidence type="ECO:0000313" key="6">
    <source>
        <dbReference type="EMBL" id="GEU25421.1"/>
    </source>
</evidence>
<feature type="transmembrane region" description="Helical" evidence="1">
    <location>
        <begin position="148"/>
        <end position="166"/>
    </location>
</feature>
<dbReference type="EMBL" id="BLEW01000011">
    <property type="protein sequence ID" value="GEU23719.1"/>
    <property type="molecule type" value="Genomic_DNA"/>
</dbReference>
<keyword evidence="1" id="KW-0812">Transmembrane</keyword>
<feature type="transmembrane region" description="Helical" evidence="1">
    <location>
        <begin position="49"/>
        <end position="67"/>
    </location>
</feature>
<comment type="caution">
    <text evidence="4">The sequence shown here is derived from an EMBL/GenBank/DDBJ whole genome shotgun (WGS) entry which is preliminary data.</text>
</comment>
<reference evidence="4" key="1">
    <citation type="submission" date="2019-12" db="EMBL/GenBank/DDBJ databases">
        <title>Epidemiological and comparative genomic analysis of Bacillus anthracis isolated from northern Vietnam.</title>
        <authorList>
            <person name="Hoang T.T.H."/>
            <person name="Dang D.A."/>
            <person name="Pham M.H."/>
            <person name="Luong M.H."/>
            <person name="Tran N.D."/>
            <person name="Nguyen T.H."/>
            <person name="Nguyen T.T."/>
            <person name="Inoue S."/>
            <person name="Morikawa S."/>
            <person name="Okutani A."/>
        </authorList>
    </citation>
    <scope>NUCLEOTIDE SEQUENCE</scope>
    <source>
        <strain evidence="5">LaLC</strain>
        <strain evidence="4">LamDB</strain>
        <strain evidence="6">QuyetLC</strain>
        <strain evidence="3">TuanDB</strain>
    </source>
</reference>
<protein>
    <recommendedName>
        <fullName evidence="2">MASE12 domain-containing protein</fullName>
    </recommendedName>
</protein>
<dbReference type="InterPro" id="IPR048436">
    <property type="entry name" value="MASE12"/>
</dbReference>
<keyword evidence="1" id="KW-1133">Transmembrane helix</keyword>
<feature type="transmembrane region" description="Helical" evidence="1">
    <location>
        <begin position="74"/>
        <end position="94"/>
    </location>
</feature>